<protein>
    <submittedName>
        <fullName evidence="2">Uncharacterized protein</fullName>
    </submittedName>
</protein>
<dbReference type="EMBL" id="JABAIM010000001">
    <property type="protein sequence ID" value="NLR74031.1"/>
    <property type="molecule type" value="Genomic_DNA"/>
</dbReference>
<keyword evidence="3" id="KW-1185">Reference proteome</keyword>
<feature type="signal peptide" evidence="1">
    <location>
        <begin position="1"/>
        <end position="22"/>
    </location>
</feature>
<accession>A0A847RW39</accession>
<gene>
    <name evidence="2" type="ORF">HF682_02520</name>
</gene>
<keyword evidence="1" id="KW-0732">Signal</keyword>
<feature type="chain" id="PRO_5032823582" evidence="1">
    <location>
        <begin position="23"/>
        <end position="184"/>
    </location>
</feature>
<dbReference type="AlphaFoldDB" id="A0A847RW39"/>
<dbReference type="Proteomes" id="UP000587991">
    <property type="component" value="Unassembled WGS sequence"/>
</dbReference>
<evidence type="ECO:0000313" key="2">
    <source>
        <dbReference type="EMBL" id="NLR74031.1"/>
    </source>
</evidence>
<evidence type="ECO:0000313" key="3">
    <source>
        <dbReference type="Proteomes" id="UP000587991"/>
    </source>
</evidence>
<organism evidence="2 3">
    <name type="scientific">Leeia aquatica</name>
    <dbReference type="NCBI Taxonomy" id="2725557"/>
    <lineage>
        <taxon>Bacteria</taxon>
        <taxon>Pseudomonadati</taxon>
        <taxon>Pseudomonadota</taxon>
        <taxon>Betaproteobacteria</taxon>
        <taxon>Neisseriales</taxon>
        <taxon>Leeiaceae</taxon>
        <taxon>Leeia</taxon>
    </lineage>
</organism>
<dbReference type="RefSeq" id="WP_168875674.1">
    <property type="nucleotide sequence ID" value="NZ_JABAIM010000001.1"/>
</dbReference>
<evidence type="ECO:0000256" key="1">
    <source>
        <dbReference type="SAM" id="SignalP"/>
    </source>
</evidence>
<name>A0A847RW39_9NEIS</name>
<proteinExistence type="predicted"/>
<dbReference type="PROSITE" id="PS51257">
    <property type="entry name" value="PROKAR_LIPOPROTEIN"/>
    <property type="match status" value="1"/>
</dbReference>
<sequence length="184" mass="20105">MRIAYFAPLALLLAAVAAPAHSATSCSSLRSRFLAQAHATHFRAWTQHRQCAAALPEDNAALQQLEMQTARGQTWAAHALARVLERLDGGNLEDGLLVLGQFADQRPTTLLHMAHDGELSLRNMKNALIMHPATLMDNLAAQLAGLQRRLQRIQQVKAPSLRLEQAEAVQALQHAIARIPAPQP</sequence>
<comment type="caution">
    <text evidence="2">The sequence shown here is derived from an EMBL/GenBank/DDBJ whole genome shotgun (WGS) entry which is preliminary data.</text>
</comment>
<reference evidence="2 3" key="1">
    <citation type="submission" date="2020-04" db="EMBL/GenBank/DDBJ databases">
        <title>Draft genome of Leeia sp. IMCC25680.</title>
        <authorList>
            <person name="Song J."/>
            <person name="Cho J.-C."/>
        </authorList>
    </citation>
    <scope>NUCLEOTIDE SEQUENCE [LARGE SCALE GENOMIC DNA]</scope>
    <source>
        <strain evidence="2 3">IMCC25680</strain>
    </source>
</reference>